<dbReference type="Pfam" id="PF14525">
    <property type="entry name" value="AraC_binding_2"/>
    <property type="match status" value="1"/>
</dbReference>
<dbReference type="GO" id="GO:0003700">
    <property type="term" value="F:DNA-binding transcription factor activity"/>
    <property type="evidence" value="ECO:0007669"/>
    <property type="project" value="InterPro"/>
</dbReference>
<comment type="caution">
    <text evidence="5">The sequence shown here is derived from an EMBL/GenBank/DDBJ whole genome shotgun (WGS) entry which is preliminary data.</text>
</comment>
<dbReference type="RefSeq" id="WP_179649457.1">
    <property type="nucleotide sequence ID" value="NZ_JACBZM010000001.1"/>
</dbReference>
<dbReference type="InterPro" id="IPR009057">
    <property type="entry name" value="Homeodomain-like_sf"/>
</dbReference>
<dbReference type="InterPro" id="IPR050204">
    <property type="entry name" value="AraC_XylS_family_regulators"/>
</dbReference>
<protein>
    <submittedName>
        <fullName evidence="5">AraC-like DNA-binding protein</fullName>
    </submittedName>
</protein>
<accession>A0A7Y9ZHW4</accession>
<gene>
    <name evidence="5" type="ORF">BJ993_002857</name>
</gene>
<feature type="domain" description="HTH araC/xylS-type" evidence="4">
    <location>
        <begin position="226"/>
        <end position="325"/>
    </location>
</feature>
<keyword evidence="1" id="KW-0805">Transcription regulation</keyword>
<evidence type="ECO:0000256" key="2">
    <source>
        <dbReference type="ARBA" id="ARBA00023125"/>
    </source>
</evidence>
<evidence type="ECO:0000259" key="4">
    <source>
        <dbReference type="PROSITE" id="PS01124"/>
    </source>
</evidence>
<keyword evidence="2 5" id="KW-0238">DNA-binding</keyword>
<dbReference type="PANTHER" id="PTHR46796:SF6">
    <property type="entry name" value="ARAC SUBFAMILY"/>
    <property type="match status" value="1"/>
</dbReference>
<keyword evidence="3" id="KW-0804">Transcription</keyword>
<sequence length="335" mass="37130">MDRTWSTDTYPVDQQLAYWADVVCQAFTPLAPTRAREHIDRSRTPVGLEGWVRSTRLGETNAAEIASCTQLLRHGPREVRQSPSEEVFVNLQLAGSCKGEQGDERLVIGPGQIGIYDTTAPYTLEFEEARDGQAWRVLSFRVPRTKLARIMPADSRIGGRGIDRQRGASRVAIDMMLSIWESRGHLTPAAQLALDDSFAQVLATALGAFDGPTIEDRGARDAALRAAATRYARSRIRSGRVLAEEAAGHVGISVRKLHQVFSNDGESFGSVVRQLRLEQVARELRAQPSANVTDLAHAWGFSDSSHMIRLFREHFGCTPTEYRSRTEWVSPTPST</sequence>
<dbReference type="InterPro" id="IPR035418">
    <property type="entry name" value="AraC-bd_2"/>
</dbReference>
<dbReference type="PROSITE" id="PS01124">
    <property type="entry name" value="HTH_ARAC_FAMILY_2"/>
    <property type="match status" value="1"/>
</dbReference>
<dbReference type="SMART" id="SM00342">
    <property type="entry name" value="HTH_ARAC"/>
    <property type="match status" value="1"/>
</dbReference>
<dbReference type="SUPFAM" id="SSF46689">
    <property type="entry name" value="Homeodomain-like"/>
    <property type="match status" value="1"/>
</dbReference>
<dbReference type="InterPro" id="IPR020449">
    <property type="entry name" value="Tscrpt_reg_AraC-type_HTH"/>
</dbReference>
<dbReference type="Gene3D" id="1.10.10.60">
    <property type="entry name" value="Homeodomain-like"/>
    <property type="match status" value="1"/>
</dbReference>
<dbReference type="Pfam" id="PF12833">
    <property type="entry name" value="HTH_18"/>
    <property type="match status" value="1"/>
</dbReference>
<evidence type="ECO:0000313" key="6">
    <source>
        <dbReference type="Proteomes" id="UP000562045"/>
    </source>
</evidence>
<proteinExistence type="predicted"/>
<dbReference type="InterPro" id="IPR018060">
    <property type="entry name" value="HTH_AraC"/>
</dbReference>
<dbReference type="EMBL" id="JACBZM010000001">
    <property type="protein sequence ID" value="NYI45777.1"/>
    <property type="molecule type" value="Genomic_DNA"/>
</dbReference>
<dbReference type="AlphaFoldDB" id="A0A7Y9ZHW4"/>
<organism evidence="5 6">
    <name type="scientific">Nocardioides aromaticivorans</name>
    <dbReference type="NCBI Taxonomy" id="200618"/>
    <lineage>
        <taxon>Bacteria</taxon>
        <taxon>Bacillati</taxon>
        <taxon>Actinomycetota</taxon>
        <taxon>Actinomycetes</taxon>
        <taxon>Propionibacteriales</taxon>
        <taxon>Nocardioidaceae</taxon>
        <taxon>Nocardioides</taxon>
    </lineage>
</organism>
<dbReference type="Proteomes" id="UP000562045">
    <property type="component" value="Unassembled WGS sequence"/>
</dbReference>
<dbReference type="PRINTS" id="PR00032">
    <property type="entry name" value="HTHARAC"/>
</dbReference>
<dbReference type="GO" id="GO:0043565">
    <property type="term" value="F:sequence-specific DNA binding"/>
    <property type="evidence" value="ECO:0007669"/>
    <property type="project" value="InterPro"/>
</dbReference>
<name>A0A7Y9ZHW4_9ACTN</name>
<evidence type="ECO:0000313" key="5">
    <source>
        <dbReference type="EMBL" id="NYI45777.1"/>
    </source>
</evidence>
<evidence type="ECO:0000256" key="3">
    <source>
        <dbReference type="ARBA" id="ARBA00023163"/>
    </source>
</evidence>
<reference evidence="5 6" key="1">
    <citation type="submission" date="2020-07" db="EMBL/GenBank/DDBJ databases">
        <title>Sequencing the genomes of 1000 actinobacteria strains.</title>
        <authorList>
            <person name="Klenk H.-P."/>
        </authorList>
    </citation>
    <scope>NUCLEOTIDE SEQUENCE [LARGE SCALE GENOMIC DNA]</scope>
    <source>
        <strain evidence="5 6">DSM 15131</strain>
    </source>
</reference>
<evidence type="ECO:0000256" key="1">
    <source>
        <dbReference type="ARBA" id="ARBA00023015"/>
    </source>
</evidence>
<dbReference type="PANTHER" id="PTHR46796">
    <property type="entry name" value="HTH-TYPE TRANSCRIPTIONAL ACTIVATOR RHAS-RELATED"/>
    <property type="match status" value="1"/>
</dbReference>